<sequence length="142" mass="16019">MKKQIIIFLLFLIVTSLIANPESKAKALCDCLKNGKTSQNESNKKECLTLRETHVSTLKKGSKSYDLYLSYIQKCEQELAGSKEINTNLTTKEKVSAVCDCFQKEGKQNRMSCFKLQSDYGKSIIDPEEKKEFNLSSGSCDK</sequence>
<proteinExistence type="predicted"/>
<dbReference type="RefSeq" id="WP_134151895.1">
    <property type="nucleotide sequence ID" value="NZ_SORO01000001.1"/>
</dbReference>
<protein>
    <recommendedName>
        <fullName evidence="4">Cys-rich protein</fullName>
    </recommendedName>
</protein>
<keyword evidence="1" id="KW-0732">Signal</keyword>
<dbReference type="AlphaFoldDB" id="A0A4R8MU31"/>
<dbReference type="OrthoDB" id="330649at2"/>
<feature type="chain" id="PRO_5020426447" description="Cys-rich protein" evidence="1">
    <location>
        <begin position="20"/>
        <end position="142"/>
    </location>
</feature>
<keyword evidence="3" id="KW-1185">Reference proteome</keyword>
<evidence type="ECO:0000313" key="3">
    <source>
        <dbReference type="Proteomes" id="UP000294684"/>
    </source>
</evidence>
<accession>A0A4R8MU31</accession>
<evidence type="ECO:0000256" key="1">
    <source>
        <dbReference type="SAM" id="SignalP"/>
    </source>
</evidence>
<dbReference type="EMBL" id="SORO01000001">
    <property type="protein sequence ID" value="TDY72833.1"/>
    <property type="molecule type" value="Genomic_DNA"/>
</dbReference>
<organism evidence="2 3">
    <name type="scientific">Leptospira meyeri</name>
    <dbReference type="NCBI Taxonomy" id="29508"/>
    <lineage>
        <taxon>Bacteria</taxon>
        <taxon>Pseudomonadati</taxon>
        <taxon>Spirochaetota</taxon>
        <taxon>Spirochaetia</taxon>
        <taxon>Leptospirales</taxon>
        <taxon>Leptospiraceae</taxon>
        <taxon>Leptospira</taxon>
    </lineage>
</organism>
<dbReference type="Proteomes" id="UP000294684">
    <property type="component" value="Unassembled WGS sequence"/>
</dbReference>
<comment type="caution">
    <text evidence="2">The sequence shown here is derived from an EMBL/GenBank/DDBJ whole genome shotgun (WGS) entry which is preliminary data.</text>
</comment>
<evidence type="ECO:0008006" key="4">
    <source>
        <dbReference type="Google" id="ProtNLM"/>
    </source>
</evidence>
<feature type="signal peptide" evidence="1">
    <location>
        <begin position="1"/>
        <end position="19"/>
    </location>
</feature>
<evidence type="ECO:0000313" key="2">
    <source>
        <dbReference type="EMBL" id="TDY72833.1"/>
    </source>
</evidence>
<dbReference type="GeneID" id="79827152"/>
<reference evidence="2 3" key="1">
    <citation type="submission" date="2019-03" db="EMBL/GenBank/DDBJ databases">
        <title>Genomic Encyclopedia of Archaeal and Bacterial Type Strains, Phase II (KMG-II): from individual species to whole genera.</title>
        <authorList>
            <person name="Goeker M."/>
        </authorList>
    </citation>
    <scope>NUCLEOTIDE SEQUENCE [LARGE SCALE GENOMIC DNA]</scope>
    <source>
        <strain evidence="2 3">DSM 21537</strain>
    </source>
</reference>
<name>A0A4R8MU31_LEPME</name>
<gene>
    <name evidence="2" type="ORF">CLV96_1847</name>
</gene>